<keyword evidence="4" id="KW-1185">Reference proteome</keyword>
<proteinExistence type="predicted"/>
<dbReference type="PROSITE" id="PS50853">
    <property type="entry name" value="FN3"/>
    <property type="match status" value="1"/>
</dbReference>
<reference evidence="3" key="1">
    <citation type="journal article" date="2014" name="Int. J. Syst. Evol. Microbiol.">
        <title>Complete genome sequence of Corynebacterium casei LMG S-19264T (=DSM 44701T), isolated from a smear-ripened cheese.</title>
        <authorList>
            <consortium name="US DOE Joint Genome Institute (JGI-PGF)"/>
            <person name="Walter F."/>
            <person name="Albersmeier A."/>
            <person name="Kalinowski J."/>
            <person name="Ruckert C."/>
        </authorList>
    </citation>
    <scope>NUCLEOTIDE SEQUENCE</scope>
    <source>
        <strain evidence="3">NBRC 108769</strain>
    </source>
</reference>
<feature type="domain" description="Fibronectin type-III" evidence="2">
    <location>
        <begin position="728"/>
        <end position="818"/>
    </location>
</feature>
<dbReference type="Pfam" id="PF16116">
    <property type="entry name" value="DUF4832"/>
    <property type="match status" value="1"/>
</dbReference>
<dbReference type="EMBL" id="BSOH01000014">
    <property type="protein sequence ID" value="GLR17587.1"/>
    <property type="molecule type" value="Genomic_DNA"/>
</dbReference>
<dbReference type="InterPro" id="IPR036116">
    <property type="entry name" value="FN3_sf"/>
</dbReference>
<evidence type="ECO:0000256" key="1">
    <source>
        <dbReference type="SAM" id="SignalP"/>
    </source>
</evidence>
<dbReference type="InterPro" id="IPR026444">
    <property type="entry name" value="Secre_tail"/>
</dbReference>
<dbReference type="InterPro" id="IPR032379">
    <property type="entry name" value="DUF4874"/>
</dbReference>
<sequence length="898" mass="101390">MKSRLFLVFIFAFNFAIAQDVVEKEYASSDEVISNPERGFYKHTEVHSANYQNLNVETLRSYREQDQITLILRVFYLEDFVGKPISQSYLDNMAKDFNVLRKAGLKAVVRFAYTKRSSAPYGDAKPEMVYTHVRQLKGIFNAHSDVISVVQTGLVGAWGEWYYTDHFAGFSPSDIKPEHWEARGNVVFELLDALPENRMIQLRTPNFKMRIFDTQEPLSDLNAFNGSDLSRVGHHNDCFVASANDVGTYGNPSVEKPYLEEETKYTPMGGETCGLAPPYSDCEFATSELERFHWSYLNIDYHGSVLSAWKDQGCFDDVERRLGYRIKLVSAKLSPEINSKGSVSLELNLQNDGYANPYNYRSYEVVLENKATGKSYRYLSKDDIREWPIGEVFSVNVEAGLPVDVELGAYEVYLSFPDGSPSLADELAYNIRLANDDIWDENTGMHNLGLTLNVSAENESDVYNGELYFSDVDEAKVEVVGPTEIFQGSGNLSNLIFWGRDTSFQYRNVLRAEQDMPYVNVGVIPASLDYFQDVDVQEGVSYSYKYVLEDVSERTYESDVVEVLTQSYEEGLNEIVVDGQDEDWADIAPVASALSVEQKAYILRANFSVDSLFVGLYGTVENYSVFLNTDNDLSTGSMDGSPADGADFLIRDGALFFFDGDSWLLEADELSIVGNDGILEIGFPYVYFSNIGENAAIPVYALINEGGVALGGEKDDPSYIIRKLPPDLPGNFEVSNSSAFPDSRLEIRWEACERCDLYSLERSSDGQGYEVIKELAQSKDFFYDDFLENGVYYYRIQTRNELGWSVYTEPKTGIIGGSSTVDIFKNTLPLKFLPNPSQSEIIFEQQIDNLQIFDLSGRLIKAYENQVTKLDISQLKKGMYLLKSRKDDQLLISKLIKI</sequence>
<dbReference type="CDD" id="cd00063">
    <property type="entry name" value="FN3"/>
    <property type="match status" value="1"/>
</dbReference>
<feature type="chain" id="PRO_5041464161" description="Fibronectin type-III domain-containing protein" evidence="1">
    <location>
        <begin position="19"/>
        <end position="898"/>
    </location>
</feature>
<comment type="caution">
    <text evidence="3">The sequence shown here is derived from an EMBL/GenBank/DDBJ whole genome shotgun (WGS) entry which is preliminary data.</text>
</comment>
<dbReference type="RefSeq" id="WP_235291256.1">
    <property type="nucleotide sequence ID" value="NZ_BSOH01000014.1"/>
</dbReference>
<evidence type="ECO:0000313" key="4">
    <source>
        <dbReference type="Proteomes" id="UP001156666"/>
    </source>
</evidence>
<dbReference type="SUPFAM" id="SSF49265">
    <property type="entry name" value="Fibronectin type III"/>
    <property type="match status" value="1"/>
</dbReference>
<protein>
    <recommendedName>
        <fullName evidence="2">Fibronectin type-III domain-containing protein</fullName>
    </recommendedName>
</protein>
<dbReference type="AlphaFoldDB" id="A0AA37SQ57"/>
<dbReference type="InterPro" id="IPR013783">
    <property type="entry name" value="Ig-like_fold"/>
</dbReference>
<dbReference type="Gene3D" id="2.60.40.10">
    <property type="entry name" value="Immunoglobulins"/>
    <property type="match status" value="1"/>
</dbReference>
<dbReference type="Proteomes" id="UP001156666">
    <property type="component" value="Unassembled WGS sequence"/>
</dbReference>
<gene>
    <name evidence="3" type="ORF">GCM10007940_22020</name>
</gene>
<evidence type="ECO:0000259" key="2">
    <source>
        <dbReference type="PROSITE" id="PS50853"/>
    </source>
</evidence>
<dbReference type="InterPro" id="IPR032267">
    <property type="entry name" value="DUF4832"/>
</dbReference>
<reference evidence="3" key="2">
    <citation type="submission" date="2023-01" db="EMBL/GenBank/DDBJ databases">
        <title>Draft genome sequence of Portibacter lacus strain NBRC 108769.</title>
        <authorList>
            <person name="Sun Q."/>
            <person name="Mori K."/>
        </authorList>
    </citation>
    <scope>NUCLEOTIDE SEQUENCE</scope>
    <source>
        <strain evidence="3">NBRC 108769</strain>
    </source>
</reference>
<dbReference type="NCBIfam" id="TIGR04183">
    <property type="entry name" value="Por_Secre_tail"/>
    <property type="match status" value="1"/>
</dbReference>
<evidence type="ECO:0000313" key="3">
    <source>
        <dbReference type="EMBL" id="GLR17587.1"/>
    </source>
</evidence>
<keyword evidence="1" id="KW-0732">Signal</keyword>
<organism evidence="3 4">
    <name type="scientific">Portibacter lacus</name>
    <dbReference type="NCBI Taxonomy" id="1099794"/>
    <lineage>
        <taxon>Bacteria</taxon>
        <taxon>Pseudomonadati</taxon>
        <taxon>Bacteroidota</taxon>
        <taxon>Saprospiria</taxon>
        <taxon>Saprospirales</taxon>
        <taxon>Haliscomenobacteraceae</taxon>
        <taxon>Portibacter</taxon>
    </lineage>
</organism>
<feature type="signal peptide" evidence="1">
    <location>
        <begin position="1"/>
        <end position="18"/>
    </location>
</feature>
<dbReference type="InterPro" id="IPR003961">
    <property type="entry name" value="FN3_dom"/>
</dbReference>
<dbReference type="Pfam" id="PF16173">
    <property type="entry name" value="DUF4874"/>
    <property type="match status" value="1"/>
</dbReference>
<name>A0AA37SQ57_9BACT</name>
<dbReference type="Pfam" id="PF18962">
    <property type="entry name" value="Por_Secre_tail"/>
    <property type="match status" value="1"/>
</dbReference>
<accession>A0AA37SQ57</accession>